<organism evidence="4 5">
    <name type="scientific">Flemingia macrophylla</name>
    <dbReference type="NCBI Taxonomy" id="520843"/>
    <lineage>
        <taxon>Eukaryota</taxon>
        <taxon>Viridiplantae</taxon>
        <taxon>Streptophyta</taxon>
        <taxon>Embryophyta</taxon>
        <taxon>Tracheophyta</taxon>
        <taxon>Spermatophyta</taxon>
        <taxon>Magnoliopsida</taxon>
        <taxon>eudicotyledons</taxon>
        <taxon>Gunneridae</taxon>
        <taxon>Pentapetalae</taxon>
        <taxon>rosids</taxon>
        <taxon>fabids</taxon>
        <taxon>Fabales</taxon>
        <taxon>Fabaceae</taxon>
        <taxon>Papilionoideae</taxon>
        <taxon>50 kb inversion clade</taxon>
        <taxon>NPAAA clade</taxon>
        <taxon>indigoferoid/millettioid clade</taxon>
        <taxon>Phaseoleae</taxon>
        <taxon>Flemingia</taxon>
    </lineage>
</organism>
<dbReference type="GO" id="GO:0016491">
    <property type="term" value="F:oxidoreductase activity"/>
    <property type="evidence" value="ECO:0007669"/>
    <property type="project" value="UniProtKB-KW"/>
</dbReference>
<comment type="similarity">
    <text evidence="3">Belongs to the short-chain dehydrogenases/reductases (SDR) family. SDR65C subfamily.</text>
</comment>
<keyword evidence="5" id="KW-1185">Reference proteome</keyword>
<reference evidence="4 5" key="1">
    <citation type="submission" date="2024-08" db="EMBL/GenBank/DDBJ databases">
        <title>Insights into the chromosomal genome structure of Flemingia macrophylla.</title>
        <authorList>
            <person name="Ding Y."/>
            <person name="Zhao Y."/>
            <person name="Bi W."/>
            <person name="Wu M."/>
            <person name="Zhao G."/>
            <person name="Gong Y."/>
            <person name="Li W."/>
            <person name="Zhang P."/>
        </authorList>
    </citation>
    <scope>NUCLEOTIDE SEQUENCE [LARGE SCALE GENOMIC DNA]</scope>
    <source>
        <strain evidence="4">DYQJB</strain>
        <tissue evidence="4">Leaf</tissue>
    </source>
</reference>
<dbReference type="PANTHER" id="PTHR42898:SF79">
    <property type="entry name" value="NAD(P)-BINDING ROSSMANN-FOLD PROTEIN"/>
    <property type="match status" value="1"/>
</dbReference>
<evidence type="ECO:0000313" key="4">
    <source>
        <dbReference type="EMBL" id="KAL2328789.1"/>
    </source>
</evidence>
<evidence type="ECO:0008006" key="6">
    <source>
        <dbReference type="Google" id="ProtNLM"/>
    </source>
</evidence>
<dbReference type="InterPro" id="IPR045000">
    <property type="entry name" value="TR"/>
</dbReference>
<dbReference type="EMBL" id="JBGMDY010000007">
    <property type="protein sequence ID" value="KAL2328789.1"/>
    <property type="molecule type" value="Genomic_DNA"/>
</dbReference>
<dbReference type="Proteomes" id="UP001603857">
    <property type="component" value="Unassembled WGS sequence"/>
</dbReference>
<proteinExistence type="inferred from homology"/>
<dbReference type="Gene3D" id="3.40.50.720">
    <property type="entry name" value="NAD(P)-binding Rossmann-like Domain"/>
    <property type="match status" value="1"/>
</dbReference>
<dbReference type="InterPro" id="IPR002347">
    <property type="entry name" value="SDR_fam"/>
</dbReference>
<evidence type="ECO:0000313" key="5">
    <source>
        <dbReference type="Proteomes" id="UP001603857"/>
    </source>
</evidence>
<keyword evidence="2" id="KW-0560">Oxidoreductase</keyword>
<comment type="caution">
    <text evidence="4">The sequence shown here is derived from an EMBL/GenBank/DDBJ whole genome shotgun (WGS) entry which is preliminary data.</text>
</comment>
<sequence length="103" mass="11243">MADANIGSKNISRWSLHGMTALVTGGSKGIGYATVEELAQLGATVHTCSRNEAQLNESLRQWAAKGYRVTRSVCDMTSRAERKELITRVSSEFNGKLNIIVND</sequence>
<accession>A0ABD1LZ30</accession>
<keyword evidence="1" id="KW-0521">NADP</keyword>
<dbReference type="Pfam" id="PF00106">
    <property type="entry name" value="adh_short"/>
    <property type="match status" value="1"/>
</dbReference>
<dbReference type="PRINTS" id="PR00081">
    <property type="entry name" value="GDHRDH"/>
</dbReference>
<name>A0ABD1LZ30_9FABA</name>
<protein>
    <recommendedName>
        <fullName evidence="6">Tropinone reductase</fullName>
    </recommendedName>
</protein>
<evidence type="ECO:0000256" key="1">
    <source>
        <dbReference type="ARBA" id="ARBA00022857"/>
    </source>
</evidence>
<dbReference type="InterPro" id="IPR036291">
    <property type="entry name" value="NAD(P)-bd_dom_sf"/>
</dbReference>
<evidence type="ECO:0000256" key="3">
    <source>
        <dbReference type="ARBA" id="ARBA00025714"/>
    </source>
</evidence>
<gene>
    <name evidence="4" type="ORF">Fmac_022216</name>
</gene>
<dbReference type="PANTHER" id="PTHR42898">
    <property type="entry name" value="TROPINONE REDUCTASE"/>
    <property type="match status" value="1"/>
</dbReference>
<dbReference type="AlphaFoldDB" id="A0ABD1LZ30"/>
<evidence type="ECO:0000256" key="2">
    <source>
        <dbReference type="ARBA" id="ARBA00023002"/>
    </source>
</evidence>
<dbReference type="SUPFAM" id="SSF51735">
    <property type="entry name" value="NAD(P)-binding Rossmann-fold domains"/>
    <property type="match status" value="1"/>
</dbReference>